<dbReference type="InterPro" id="IPR006597">
    <property type="entry name" value="Sel1-like"/>
</dbReference>
<evidence type="ECO:0000256" key="1">
    <source>
        <dbReference type="ARBA" id="ARBA00038101"/>
    </source>
</evidence>
<keyword evidence="2" id="KW-0812">Transmembrane</keyword>
<dbReference type="Pfam" id="PF08238">
    <property type="entry name" value="Sel1"/>
    <property type="match status" value="10"/>
</dbReference>
<feature type="chain" id="PRO_5040163102" evidence="3">
    <location>
        <begin position="18"/>
        <end position="686"/>
    </location>
</feature>
<comment type="similarity">
    <text evidence="1">Belongs to the sel-1 family.</text>
</comment>
<dbReference type="GO" id="GO:0005789">
    <property type="term" value="C:endoplasmic reticulum membrane"/>
    <property type="evidence" value="ECO:0007669"/>
    <property type="project" value="TreeGrafter"/>
</dbReference>
<feature type="signal peptide" evidence="3">
    <location>
        <begin position="1"/>
        <end position="17"/>
    </location>
</feature>
<dbReference type="SUPFAM" id="SSF81901">
    <property type="entry name" value="HCP-like"/>
    <property type="match status" value="3"/>
</dbReference>
<keyword evidence="5" id="KW-1185">Reference proteome</keyword>
<dbReference type="InterPro" id="IPR050767">
    <property type="entry name" value="Sel1_AlgK"/>
</dbReference>
<proteinExistence type="inferred from homology"/>
<evidence type="ECO:0000313" key="5">
    <source>
        <dbReference type="Proteomes" id="UP001152747"/>
    </source>
</evidence>
<dbReference type="GO" id="GO:0036503">
    <property type="term" value="P:ERAD pathway"/>
    <property type="evidence" value="ECO:0007669"/>
    <property type="project" value="TreeGrafter"/>
</dbReference>
<name>A0A9P1ITI8_9PELO</name>
<dbReference type="InterPro" id="IPR011990">
    <property type="entry name" value="TPR-like_helical_dom_sf"/>
</dbReference>
<accession>A0A9P1ITI8</accession>
<organism evidence="4 5">
    <name type="scientific">Caenorhabditis angaria</name>
    <dbReference type="NCBI Taxonomy" id="860376"/>
    <lineage>
        <taxon>Eukaryota</taxon>
        <taxon>Metazoa</taxon>
        <taxon>Ecdysozoa</taxon>
        <taxon>Nematoda</taxon>
        <taxon>Chromadorea</taxon>
        <taxon>Rhabditida</taxon>
        <taxon>Rhabditina</taxon>
        <taxon>Rhabditomorpha</taxon>
        <taxon>Rhabditoidea</taxon>
        <taxon>Rhabditidae</taxon>
        <taxon>Peloderinae</taxon>
        <taxon>Caenorhabditis</taxon>
    </lineage>
</organism>
<keyword evidence="3" id="KW-0732">Signal</keyword>
<protein>
    <submittedName>
        <fullName evidence="4">Uncharacterized protein</fullName>
    </submittedName>
</protein>
<dbReference type="OrthoDB" id="27934at2759"/>
<dbReference type="EMBL" id="CANHGI010000005">
    <property type="protein sequence ID" value="CAI5451850.1"/>
    <property type="molecule type" value="Genomic_DNA"/>
</dbReference>
<evidence type="ECO:0000256" key="2">
    <source>
        <dbReference type="SAM" id="Phobius"/>
    </source>
</evidence>
<sequence>MIKPILCIFLIISPIFSEKTKQYVGLSSEDETTKKYQTLKLHISKETDFDFDQLTDVPKVEKVLTAGPEYVTETETADPETLKDAIDTYQKGLSFIERGKGHGRDGKLAAHRLFKLASDSGHLESAKLTAFANLFGDYARWSVEDAKKVFRKLAAQGSADANFALGFMHATGIGMKNPDEAKAFLYYLFSAQGGSPFGQMAIGYRHLFGVGVPQNCESALSYYQRVAKKVADEVTFTTNPATQRLRLNDEVDPTVNLPSGTAPIDPNLLDYYSMMAEKGDATTQLGLGQLYLYGGRGVTQDFLLAYKYLALAAEHGSSDGYALIGKMYLDGVFDKGTDENAFDFLQKAVDKGNSAAQATLGVMYLKGRGVYRNYDKAYKLLTMAADKKHVDGQLYLGEMYYKGIPTQEGVKRDFAKALKLFQLAAQNGHVLGLYNLAQMYSTGTGVSRSCSHATDFFKNVAERGKWTTRLTDAYNAYKEGRHDEAAIVYAFMAELGYEAAQSNLAHILDRQEANALFSEDVEKRYGRAIVNWQRSANQEYSIARLRLGNYYYYGHGVPIDHNLAFNHYKTAVDRHALPQAMFNLGYMYETGKGITKDLHLAKRYYDQSIEHSLDSYLPSKLALTKLAFVFLLEEINKNHVIMYFEELVGPHWDIIFIATIIGGLIYFLPIEFDIYEQRNIPNVFFV</sequence>
<keyword evidence="2" id="KW-1133">Transmembrane helix</keyword>
<reference evidence="4" key="1">
    <citation type="submission" date="2022-11" db="EMBL/GenBank/DDBJ databases">
        <authorList>
            <person name="Kikuchi T."/>
        </authorList>
    </citation>
    <scope>NUCLEOTIDE SEQUENCE</scope>
    <source>
        <strain evidence="4">PS1010</strain>
    </source>
</reference>
<comment type="caution">
    <text evidence="4">The sequence shown here is derived from an EMBL/GenBank/DDBJ whole genome shotgun (WGS) entry which is preliminary data.</text>
</comment>
<dbReference type="Proteomes" id="UP001152747">
    <property type="component" value="Unassembled WGS sequence"/>
</dbReference>
<dbReference type="PANTHER" id="PTHR11102">
    <property type="entry name" value="SEL-1-LIKE PROTEIN"/>
    <property type="match status" value="1"/>
</dbReference>
<dbReference type="AlphaFoldDB" id="A0A9P1ITI8"/>
<feature type="transmembrane region" description="Helical" evidence="2">
    <location>
        <begin position="651"/>
        <end position="668"/>
    </location>
</feature>
<evidence type="ECO:0000256" key="3">
    <source>
        <dbReference type="SAM" id="SignalP"/>
    </source>
</evidence>
<evidence type="ECO:0000313" key="4">
    <source>
        <dbReference type="EMBL" id="CAI5451850.1"/>
    </source>
</evidence>
<dbReference type="PANTHER" id="PTHR11102:SF147">
    <property type="entry name" value="SEL1L ADAPTOR SUBUNIT OF ERAD E3 UBIQUITIN LIGASE"/>
    <property type="match status" value="1"/>
</dbReference>
<keyword evidence="2" id="KW-0472">Membrane</keyword>
<gene>
    <name evidence="4" type="ORF">CAMP_LOCUS14487</name>
</gene>
<dbReference type="SMART" id="SM00671">
    <property type="entry name" value="SEL1"/>
    <property type="match status" value="9"/>
</dbReference>
<dbReference type="Gene3D" id="1.25.40.10">
    <property type="entry name" value="Tetratricopeptide repeat domain"/>
    <property type="match status" value="2"/>
</dbReference>